<dbReference type="RefSeq" id="WP_045256187.1">
    <property type="nucleotide sequence ID" value="NZ_JYJB01000005.1"/>
</dbReference>
<proteinExistence type="predicted"/>
<organism evidence="1 2">
    <name type="scientific">Microbacterium hydrocarbonoxydans</name>
    <dbReference type="NCBI Taxonomy" id="273678"/>
    <lineage>
        <taxon>Bacteria</taxon>
        <taxon>Bacillati</taxon>
        <taxon>Actinomycetota</taxon>
        <taxon>Actinomycetes</taxon>
        <taxon>Micrococcales</taxon>
        <taxon>Microbacteriaceae</taxon>
        <taxon>Microbacterium</taxon>
    </lineage>
</organism>
<protein>
    <submittedName>
        <fullName evidence="1">Uncharacterized protein</fullName>
    </submittedName>
</protein>
<dbReference type="AlphaFoldDB" id="A0A0M2HVC3"/>
<comment type="caution">
    <text evidence="1">The sequence shown here is derived from an EMBL/GenBank/DDBJ whole genome shotgun (WGS) entry which is preliminary data.</text>
</comment>
<dbReference type="STRING" id="273678.RS84_00500"/>
<dbReference type="OrthoDB" id="572586at2"/>
<sequence length="143" mass="15185">MSDVWAGIAGEFLHLYPRGCRLLAVAGADADRSSRAADDLAAALRDAGQQVRRAHSADGDEQTLRDDVVSPFRTAQEPEVLVVSGPGILLATTARGMWNFAVWQLAGDEPPHTVANAIVDVTDPDAPTRRFADYCAAPASWGA</sequence>
<reference evidence="1 2" key="1">
    <citation type="submission" date="2015-02" db="EMBL/GenBank/DDBJ databases">
        <title>Draft genome sequences of ten Microbacterium spp. with emphasis on heavy metal contaminated environments.</title>
        <authorList>
            <person name="Corretto E."/>
        </authorList>
    </citation>
    <scope>NUCLEOTIDE SEQUENCE [LARGE SCALE GENOMIC DNA]</scope>
    <source>
        <strain evidence="1 2">SA35</strain>
    </source>
</reference>
<dbReference type="EMBL" id="JYJB01000005">
    <property type="protein sequence ID" value="KJL48870.1"/>
    <property type="molecule type" value="Genomic_DNA"/>
</dbReference>
<keyword evidence="2" id="KW-1185">Reference proteome</keyword>
<name>A0A0M2HVC3_9MICO</name>
<accession>A0A0M2HVC3</accession>
<evidence type="ECO:0000313" key="2">
    <source>
        <dbReference type="Proteomes" id="UP000033900"/>
    </source>
</evidence>
<dbReference type="PATRIC" id="fig|273678.4.peg.491"/>
<gene>
    <name evidence="1" type="ORF">RS84_00500</name>
</gene>
<evidence type="ECO:0000313" key="1">
    <source>
        <dbReference type="EMBL" id="KJL48870.1"/>
    </source>
</evidence>
<dbReference type="Proteomes" id="UP000033900">
    <property type="component" value="Unassembled WGS sequence"/>
</dbReference>